<accession>A0ABT2TMA9</accession>
<comment type="caution">
    <text evidence="1">The sequence shown here is derived from an EMBL/GenBank/DDBJ whole genome shotgun (WGS) entry which is preliminary data.</text>
</comment>
<gene>
    <name evidence="1" type="ORF">OCV88_09880</name>
</gene>
<keyword evidence="2" id="KW-1185">Reference proteome</keyword>
<dbReference type="RefSeq" id="WP_158425341.1">
    <property type="nucleotide sequence ID" value="NZ_JAOQJQ010000003.1"/>
</dbReference>
<dbReference type="Proteomes" id="UP001652442">
    <property type="component" value="Unassembled WGS sequence"/>
</dbReference>
<reference evidence="1 2" key="1">
    <citation type="journal article" date="2021" name="ISME Commun">
        <title>Automated analysis of genomic sequences facilitates high-throughput and comprehensive description of bacteria.</title>
        <authorList>
            <person name="Hitch T.C.A."/>
        </authorList>
    </citation>
    <scope>NUCLEOTIDE SEQUENCE [LARGE SCALE GENOMIC DNA]</scope>
    <source>
        <strain evidence="1 2">Sanger_109</strain>
    </source>
</reference>
<evidence type="ECO:0000313" key="2">
    <source>
        <dbReference type="Proteomes" id="UP001652442"/>
    </source>
</evidence>
<proteinExistence type="predicted"/>
<organism evidence="1 2">
    <name type="scientific">Brotonthovivens ammoniilytica</name>
    <dbReference type="NCBI Taxonomy" id="2981725"/>
    <lineage>
        <taxon>Bacteria</taxon>
        <taxon>Bacillati</taxon>
        <taxon>Bacillota</taxon>
        <taxon>Clostridia</taxon>
        <taxon>Lachnospirales</taxon>
        <taxon>Lachnospiraceae</taxon>
        <taxon>Brotonthovivens</taxon>
    </lineage>
</organism>
<sequence>MYLAFIMFGAYEKPPVSEQWIQEVFANKADIIVVYSVAFYKVLGNDRGVIGVEKDNISKKV</sequence>
<dbReference type="EMBL" id="JAOQJQ010000003">
    <property type="protein sequence ID" value="MCU6762644.1"/>
    <property type="molecule type" value="Genomic_DNA"/>
</dbReference>
<evidence type="ECO:0000313" key="1">
    <source>
        <dbReference type="EMBL" id="MCU6762644.1"/>
    </source>
</evidence>
<protein>
    <submittedName>
        <fullName evidence="1">Uncharacterized protein</fullName>
    </submittedName>
</protein>
<name>A0ABT2TMA9_9FIRM</name>